<evidence type="ECO:0000313" key="3">
    <source>
        <dbReference type="Proteomes" id="UP000093757"/>
    </source>
</evidence>
<dbReference type="Proteomes" id="UP000093757">
    <property type="component" value="Unassembled WGS sequence"/>
</dbReference>
<proteinExistence type="predicted"/>
<comment type="caution">
    <text evidence="2">The sequence shown here is derived from an EMBL/GenBank/DDBJ whole genome shotgun (WGS) entry which is preliminary data.</text>
</comment>
<dbReference type="AlphaFoldDB" id="A0A1A6B946"/>
<sequence>MGGGEEPVGPFLSESAGLAEHNGHAGPADLQFGQAVGDYSGADTVKLEQLRVAIRDDHRRARERGQVADLVAQLAAGEASTAAVD</sequence>
<reference evidence="2 3" key="1">
    <citation type="submission" date="2016-06" db="EMBL/GenBank/DDBJ databases">
        <authorList>
            <person name="Kjaerup R.B."/>
            <person name="Dalgaard T.S."/>
            <person name="Juul-Madsen H.R."/>
        </authorList>
    </citation>
    <scope>NUCLEOTIDE SEQUENCE [LARGE SCALE GENOMIC DNA]</scope>
    <source>
        <strain evidence="2 3">1245752.6</strain>
    </source>
</reference>
<gene>
    <name evidence="2" type="ORF">A9W98_33410</name>
</gene>
<feature type="region of interest" description="Disordered" evidence="1">
    <location>
        <begin position="1"/>
        <end position="29"/>
    </location>
</feature>
<name>A0A1A6B946_MYCGO</name>
<accession>A0A1A6B946</accession>
<evidence type="ECO:0000256" key="1">
    <source>
        <dbReference type="SAM" id="MobiDB-lite"/>
    </source>
</evidence>
<protein>
    <submittedName>
        <fullName evidence="2">Uncharacterized protein</fullName>
    </submittedName>
</protein>
<dbReference type="EMBL" id="MAEM01000494">
    <property type="protein sequence ID" value="OBR98805.1"/>
    <property type="molecule type" value="Genomic_DNA"/>
</dbReference>
<evidence type="ECO:0000313" key="2">
    <source>
        <dbReference type="EMBL" id="OBR98805.1"/>
    </source>
</evidence>
<organism evidence="2 3">
    <name type="scientific">Mycobacterium gordonae</name>
    <dbReference type="NCBI Taxonomy" id="1778"/>
    <lineage>
        <taxon>Bacteria</taxon>
        <taxon>Bacillati</taxon>
        <taxon>Actinomycetota</taxon>
        <taxon>Actinomycetes</taxon>
        <taxon>Mycobacteriales</taxon>
        <taxon>Mycobacteriaceae</taxon>
        <taxon>Mycobacterium</taxon>
    </lineage>
</organism>